<accession>A0AAW9A3H5</accession>
<dbReference type="RefSeq" id="WP_317939949.1">
    <property type="nucleotide sequence ID" value="NZ_JAUBDJ010000001.1"/>
</dbReference>
<dbReference type="PANTHER" id="PTHR36436">
    <property type="entry name" value="SLL5081 PROTEIN"/>
    <property type="match status" value="1"/>
</dbReference>
<reference evidence="1 2" key="1">
    <citation type="submission" date="2023-06" db="EMBL/GenBank/DDBJ databases">
        <title>Sporosarcina sp. nov., isolated from Korean traditional fermented seafood 'Jeotgal'.</title>
        <authorList>
            <person name="Yang A.I."/>
            <person name="Shin N.-R."/>
        </authorList>
    </citation>
    <scope>NUCLEOTIDE SEQUENCE [LARGE SCALE GENOMIC DNA]</scope>
    <source>
        <strain evidence="1 2">KCTC43456</strain>
    </source>
</reference>
<dbReference type="InterPro" id="IPR035948">
    <property type="entry name" value="YwqG-like_sf"/>
</dbReference>
<dbReference type="PANTHER" id="PTHR36436:SF6">
    <property type="entry name" value="SLL5081 PROTEIN"/>
    <property type="match status" value="1"/>
</dbReference>
<dbReference type="Gene3D" id="2.30.320.10">
    <property type="entry name" value="YwqG-like"/>
    <property type="match status" value="1"/>
</dbReference>
<name>A0AAW9A3H5_9BACL</name>
<dbReference type="EMBL" id="JAUBDJ010000001">
    <property type="protein sequence ID" value="MDW0115337.1"/>
    <property type="molecule type" value="Genomic_DNA"/>
</dbReference>
<evidence type="ECO:0000313" key="1">
    <source>
        <dbReference type="EMBL" id="MDW0115337.1"/>
    </source>
</evidence>
<dbReference type="Pfam" id="PF09234">
    <property type="entry name" value="DUF1963"/>
    <property type="match status" value="1"/>
</dbReference>
<dbReference type="AlphaFoldDB" id="A0AAW9A3H5"/>
<organism evidence="1 2">
    <name type="scientific">Sporosarcina thermotolerans</name>
    <dbReference type="NCBI Taxonomy" id="633404"/>
    <lineage>
        <taxon>Bacteria</taxon>
        <taxon>Bacillati</taxon>
        <taxon>Bacillota</taxon>
        <taxon>Bacilli</taxon>
        <taxon>Bacillales</taxon>
        <taxon>Caryophanaceae</taxon>
        <taxon>Sporosarcina</taxon>
    </lineage>
</organism>
<dbReference type="SUPFAM" id="SSF103032">
    <property type="entry name" value="Hypothetical protein YwqG"/>
    <property type="match status" value="1"/>
</dbReference>
<dbReference type="Proteomes" id="UP001271648">
    <property type="component" value="Unassembled WGS sequence"/>
</dbReference>
<comment type="caution">
    <text evidence="1">The sequence shown here is derived from an EMBL/GenBank/DDBJ whole genome shotgun (WGS) entry which is preliminary data.</text>
</comment>
<gene>
    <name evidence="1" type="ORF">QTL97_00075</name>
</gene>
<sequence length="257" mass="30071">MQDLHTLLQKYDLLHKESAILNAAKTSIKIIKHNMEDNQIPLGSSKIGGLPDMPEDWAFPSYKNRSLSFLGQFNLMELNPYNTESHLPTNGILYLFYDVVAQPWGFEEDEGCFRVLYFDGEEKELKRNEYPEVTEDYFPIPVFQITYANILTLPKYPEGMEFSEDEQDNYFVMRQELIQPNNDPAHYLLGYPFSIQNDVFDEFDLKPEEAILLLQIDSDEEDLKLFWGDSGIIYFCIDKTSLTNLQFDKVQFTLQCY</sequence>
<dbReference type="InterPro" id="IPR015315">
    <property type="entry name" value="DUF1963"/>
</dbReference>
<keyword evidence="2" id="KW-1185">Reference proteome</keyword>
<protein>
    <submittedName>
        <fullName evidence="1">YwqG family protein</fullName>
    </submittedName>
</protein>
<evidence type="ECO:0000313" key="2">
    <source>
        <dbReference type="Proteomes" id="UP001271648"/>
    </source>
</evidence>
<proteinExistence type="predicted"/>